<dbReference type="InterPro" id="IPR000620">
    <property type="entry name" value="EamA_dom"/>
</dbReference>
<evidence type="ECO:0000256" key="6">
    <source>
        <dbReference type="ARBA" id="ARBA00022556"/>
    </source>
</evidence>
<dbReference type="RefSeq" id="WP_085493043.1">
    <property type="nucleotide sequence ID" value="NZ_FXAZ01000001.1"/>
</dbReference>
<keyword evidence="14" id="KW-1185">Reference proteome</keyword>
<dbReference type="GO" id="GO:0009103">
    <property type="term" value="P:lipopolysaccharide biosynthetic process"/>
    <property type="evidence" value="ECO:0007669"/>
    <property type="project" value="UniProtKB-KW"/>
</dbReference>
<evidence type="ECO:0000259" key="12">
    <source>
        <dbReference type="Pfam" id="PF00892"/>
    </source>
</evidence>
<keyword evidence="11" id="KW-0472">Membrane</keyword>
<dbReference type="Gene3D" id="1.10.3730.20">
    <property type="match status" value="1"/>
</dbReference>
<keyword evidence="10" id="KW-0443">Lipid metabolism</keyword>
<reference evidence="13 14" key="1">
    <citation type="submission" date="2017-04" db="EMBL/GenBank/DDBJ databases">
        <authorList>
            <person name="Afonso C.L."/>
            <person name="Miller P.J."/>
            <person name="Scott M.A."/>
            <person name="Spackman E."/>
            <person name="Goraichik I."/>
            <person name="Dimitrov K.M."/>
            <person name="Suarez D.L."/>
            <person name="Swayne D.E."/>
        </authorList>
    </citation>
    <scope>NUCLEOTIDE SEQUENCE [LARGE SCALE GENOMIC DNA]</scope>
    <source>
        <strain evidence="13 14">11</strain>
    </source>
</reference>
<dbReference type="SUPFAM" id="SSF103481">
    <property type="entry name" value="Multidrug resistance efflux transporter EmrE"/>
    <property type="match status" value="1"/>
</dbReference>
<evidence type="ECO:0000256" key="10">
    <source>
        <dbReference type="ARBA" id="ARBA00023098"/>
    </source>
</evidence>
<evidence type="ECO:0000313" key="14">
    <source>
        <dbReference type="Proteomes" id="UP000193834"/>
    </source>
</evidence>
<dbReference type="GO" id="GO:0005886">
    <property type="term" value="C:plasma membrane"/>
    <property type="evidence" value="ECO:0007669"/>
    <property type="project" value="UniProtKB-SubCell"/>
</dbReference>
<name>A0A1X7IUD2_9BACL</name>
<dbReference type="Pfam" id="PF00892">
    <property type="entry name" value="EamA"/>
    <property type="match status" value="1"/>
</dbReference>
<dbReference type="OrthoDB" id="513492at2"/>
<comment type="subcellular location">
    <subcellularLocation>
        <location evidence="1">Cell membrane</location>
        <topology evidence="1">Multi-pass membrane protein</topology>
    </subcellularLocation>
</comment>
<protein>
    <submittedName>
        <fullName evidence="13">EamA-like transporter family protein</fullName>
    </submittedName>
</protein>
<evidence type="ECO:0000256" key="2">
    <source>
        <dbReference type="ARBA" id="ARBA00007362"/>
    </source>
</evidence>
<dbReference type="GO" id="GO:0022857">
    <property type="term" value="F:transmembrane transporter activity"/>
    <property type="evidence" value="ECO:0007669"/>
    <property type="project" value="InterPro"/>
</dbReference>
<dbReference type="STRING" id="1852522.SAMN06295960_0828"/>
<keyword evidence="3" id="KW-1003">Cell membrane</keyword>
<dbReference type="EMBL" id="FXAZ01000001">
    <property type="protein sequence ID" value="SMG18721.1"/>
    <property type="molecule type" value="Genomic_DNA"/>
</dbReference>
<evidence type="ECO:0000256" key="4">
    <source>
        <dbReference type="ARBA" id="ARBA00022516"/>
    </source>
</evidence>
<comment type="similarity">
    <text evidence="2">Belongs to the EamA transporter family.</text>
</comment>
<evidence type="ECO:0000256" key="9">
    <source>
        <dbReference type="ARBA" id="ARBA00022989"/>
    </source>
</evidence>
<gene>
    <name evidence="13" type="ORF">SAMN06295960_0828</name>
</gene>
<dbReference type="InterPro" id="IPR037185">
    <property type="entry name" value="EmrE-like"/>
</dbReference>
<evidence type="ECO:0000256" key="3">
    <source>
        <dbReference type="ARBA" id="ARBA00022475"/>
    </source>
</evidence>
<dbReference type="Proteomes" id="UP000193834">
    <property type="component" value="Unassembled WGS sequence"/>
</dbReference>
<feature type="domain" description="EamA" evidence="12">
    <location>
        <begin position="7"/>
        <end position="112"/>
    </location>
</feature>
<organism evidence="13 14">
    <name type="scientific">Paenibacillus aquistagni</name>
    <dbReference type="NCBI Taxonomy" id="1852522"/>
    <lineage>
        <taxon>Bacteria</taxon>
        <taxon>Bacillati</taxon>
        <taxon>Bacillota</taxon>
        <taxon>Bacilli</taxon>
        <taxon>Bacillales</taxon>
        <taxon>Paenibacillaceae</taxon>
        <taxon>Paenibacillus</taxon>
    </lineage>
</organism>
<keyword evidence="5" id="KW-0997">Cell inner membrane</keyword>
<keyword evidence="9" id="KW-1133">Transmembrane helix</keyword>
<evidence type="ECO:0000256" key="8">
    <source>
        <dbReference type="ARBA" id="ARBA00022985"/>
    </source>
</evidence>
<dbReference type="PANTHER" id="PTHR30561">
    <property type="entry name" value="SMR FAMILY PROTON-DEPENDENT DRUG EFFLUX TRANSPORTER SUGE"/>
    <property type="match status" value="1"/>
</dbReference>
<keyword evidence="7" id="KW-0812">Transmembrane</keyword>
<evidence type="ECO:0000256" key="7">
    <source>
        <dbReference type="ARBA" id="ARBA00022692"/>
    </source>
</evidence>
<evidence type="ECO:0000256" key="11">
    <source>
        <dbReference type="ARBA" id="ARBA00023136"/>
    </source>
</evidence>
<accession>A0A1X7IUD2</accession>
<keyword evidence="8" id="KW-0448">Lipopolysaccharide biosynthesis</keyword>
<keyword evidence="4" id="KW-0444">Lipid biosynthesis</keyword>
<keyword evidence="6" id="KW-0441">Lipid A biosynthesis</keyword>
<dbReference type="AlphaFoldDB" id="A0A1X7IUD2"/>
<evidence type="ECO:0000256" key="1">
    <source>
        <dbReference type="ARBA" id="ARBA00004651"/>
    </source>
</evidence>
<evidence type="ECO:0000256" key="5">
    <source>
        <dbReference type="ARBA" id="ARBA00022519"/>
    </source>
</evidence>
<proteinExistence type="inferred from homology"/>
<dbReference type="InterPro" id="IPR000390">
    <property type="entry name" value="Small_drug/metabolite_transptr"/>
</dbReference>
<sequence length="114" mass="12480">MSKMISYILLFSNIILLVSGQVLFKIGLQRSGGLQWIKLLQSPAIWAGFLLYGFATILWFAVLSRLPLSVAYPLQSLAYVLALIPAFFLFGENISATKLAGVAVILIGTYLIAK</sequence>
<dbReference type="PANTHER" id="PTHR30561:SF9">
    <property type="entry name" value="4-AMINO-4-DEOXY-L-ARABINOSE-PHOSPHOUNDECAPRENOL FLIPPASE SUBUNIT ARNF-RELATED"/>
    <property type="match status" value="1"/>
</dbReference>
<evidence type="ECO:0000313" key="13">
    <source>
        <dbReference type="EMBL" id="SMG18721.1"/>
    </source>
</evidence>